<keyword evidence="2" id="KW-1185">Reference proteome</keyword>
<dbReference type="EMBL" id="JACHXU010000064">
    <property type="protein sequence ID" value="MBB3210747.1"/>
    <property type="molecule type" value="Genomic_DNA"/>
</dbReference>
<proteinExistence type="predicted"/>
<comment type="caution">
    <text evidence="1">The sequence shown here is derived from an EMBL/GenBank/DDBJ whole genome shotgun (WGS) entry which is preliminary data.</text>
</comment>
<dbReference type="Proteomes" id="UP000536179">
    <property type="component" value="Unassembled WGS sequence"/>
</dbReference>
<reference evidence="1 2" key="1">
    <citation type="submission" date="2020-08" db="EMBL/GenBank/DDBJ databases">
        <title>Genomic Encyclopedia of Type Strains, Phase III (KMG-III): the genomes of soil and plant-associated and newly described type strains.</title>
        <authorList>
            <person name="Whitman W."/>
        </authorList>
    </citation>
    <scope>NUCLEOTIDE SEQUENCE [LARGE SCALE GENOMIC DNA]</scope>
    <source>
        <strain evidence="1 2">CECT 8075</strain>
    </source>
</reference>
<dbReference type="RefSeq" id="WP_184310257.1">
    <property type="nucleotide sequence ID" value="NZ_JACHXU010000064.1"/>
</dbReference>
<name>A0A7W5E6K9_9BACT</name>
<protein>
    <submittedName>
        <fullName evidence="1">Uncharacterized protein</fullName>
    </submittedName>
</protein>
<sequence length="60" mass="6604">MAKKLTDNQFRHQAIEALLVGAVENGVIDPAGKTDGELRDAFCEYLQVIVDAPEEVKESM</sequence>
<organism evidence="1 2">
    <name type="scientific">Aporhodopirellula rubra</name>
    <dbReference type="NCBI Taxonomy" id="980271"/>
    <lineage>
        <taxon>Bacteria</taxon>
        <taxon>Pseudomonadati</taxon>
        <taxon>Planctomycetota</taxon>
        <taxon>Planctomycetia</taxon>
        <taxon>Pirellulales</taxon>
        <taxon>Pirellulaceae</taxon>
        <taxon>Aporhodopirellula</taxon>
    </lineage>
</organism>
<dbReference type="AlphaFoldDB" id="A0A7W5E6K9"/>
<evidence type="ECO:0000313" key="2">
    <source>
        <dbReference type="Proteomes" id="UP000536179"/>
    </source>
</evidence>
<gene>
    <name evidence="1" type="ORF">FHS27_006595</name>
</gene>
<evidence type="ECO:0000313" key="1">
    <source>
        <dbReference type="EMBL" id="MBB3210747.1"/>
    </source>
</evidence>
<accession>A0A7W5E6K9</accession>